<proteinExistence type="predicted"/>
<keyword evidence="1" id="KW-0540">Nuclease</keyword>
<gene>
    <name evidence="1" type="ORF">IS491_00690</name>
</gene>
<keyword evidence="1" id="KW-0378">Hydrolase</keyword>
<dbReference type="RefSeq" id="WP_011968225.1">
    <property type="nucleotide sequence ID" value="NZ_CP073279.1"/>
</dbReference>
<evidence type="ECO:0000313" key="1">
    <source>
        <dbReference type="EMBL" id="MBF7807253.1"/>
    </source>
</evidence>
<sequence>MSINSKVQKLLYFSSGGFCQNPRCNKELYKFFESGKITNIEELAHIIGQSKKGPRGNNELDLLMRDEFDNIILLCPTCHTLIDKNPDEFPIEMLLKWKKDHIDKIKLCFIEPVYKSAAELRKILDSLLAQNRIIFEEYGPHSEYSINLLTTAEAIWKQKAINIIIPNNKKIINLLDKNNHLINQDEINVVEMFREHVLEFEYNQISDEPNPYAPIFPTEINNILRR</sequence>
<dbReference type="AlphaFoldDB" id="A0AAE2RL45"/>
<evidence type="ECO:0000313" key="2">
    <source>
        <dbReference type="Proteomes" id="UP000631418"/>
    </source>
</evidence>
<dbReference type="GO" id="GO:0004519">
    <property type="term" value="F:endonuclease activity"/>
    <property type="evidence" value="ECO:0007669"/>
    <property type="project" value="UniProtKB-KW"/>
</dbReference>
<keyword evidence="1" id="KW-0255">Endonuclease</keyword>
<name>A0AAE2RL45_CLOBE</name>
<organism evidence="1 2">
    <name type="scientific">Clostridium beijerinckii</name>
    <name type="common">Clostridium MP</name>
    <dbReference type="NCBI Taxonomy" id="1520"/>
    <lineage>
        <taxon>Bacteria</taxon>
        <taxon>Bacillati</taxon>
        <taxon>Bacillota</taxon>
        <taxon>Clostridia</taxon>
        <taxon>Eubacteriales</taxon>
        <taxon>Clostridiaceae</taxon>
        <taxon>Clostridium</taxon>
    </lineage>
</organism>
<protein>
    <submittedName>
        <fullName evidence="1">HNH endonuclease</fullName>
    </submittedName>
</protein>
<dbReference type="Proteomes" id="UP000631418">
    <property type="component" value="Unassembled WGS sequence"/>
</dbReference>
<reference evidence="1" key="1">
    <citation type="submission" date="2020-11" db="EMBL/GenBank/DDBJ databases">
        <authorList>
            <person name="Thieme N."/>
            <person name="Liebl W."/>
            <person name="Zverlov V."/>
        </authorList>
    </citation>
    <scope>NUCLEOTIDE SEQUENCE</scope>
    <source>
        <strain evidence="1">NT08</strain>
    </source>
</reference>
<dbReference type="EMBL" id="JADOEF010000001">
    <property type="protein sequence ID" value="MBF7807253.1"/>
    <property type="molecule type" value="Genomic_DNA"/>
</dbReference>
<dbReference type="InterPro" id="IPR003615">
    <property type="entry name" value="HNH_nuc"/>
</dbReference>
<comment type="caution">
    <text evidence="1">The sequence shown here is derived from an EMBL/GenBank/DDBJ whole genome shotgun (WGS) entry which is preliminary data.</text>
</comment>
<accession>A0AAE2RL45</accession>
<dbReference type="CDD" id="cd00085">
    <property type="entry name" value="HNHc"/>
    <property type="match status" value="1"/>
</dbReference>